<evidence type="ECO:0000313" key="6">
    <source>
        <dbReference type="EMBL" id="RCK25326.1"/>
    </source>
</evidence>
<dbReference type="Pfam" id="PF09278">
    <property type="entry name" value="MerR-DNA-bind"/>
    <property type="match status" value="1"/>
</dbReference>
<proteinExistence type="predicted"/>
<dbReference type="PROSITE" id="PS50937">
    <property type="entry name" value="HTH_MERR_2"/>
    <property type="match status" value="1"/>
</dbReference>
<dbReference type="GO" id="GO:0003700">
    <property type="term" value="F:DNA-binding transcription factor activity"/>
    <property type="evidence" value="ECO:0007669"/>
    <property type="project" value="InterPro"/>
</dbReference>
<dbReference type="PROSITE" id="PS00552">
    <property type="entry name" value="HTH_MERR_1"/>
    <property type="match status" value="1"/>
</dbReference>
<gene>
    <name evidence="7" type="ORF">TH30_19300</name>
    <name evidence="6" type="ORF">TH6_01500</name>
</gene>
<dbReference type="RefSeq" id="WP_062957282.1">
    <property type="nucleotide sequence ID" value="NZ_JPWB01000001.1"/>
</dbReference>
<organism evidence="7 8">
    <name type="scientific">Thalassospira profundimaris</name>
    <dbReference type="NCBI Taxonomy" id="502049"/>
    <lineage>
        <taxon>Bacteria</taxon>
        <taxon>Pseudomonadati</taxon>
        <taxon>Pseudomonadota</taxon>
        <taxon>Alphaproteobacteria</taxon>
        <taxon>Rhodospirillales</taxon>
        <taxon>Thalassospiraceae</taxon>
        <taxon>Thalassospira</taxon>
    </lineage>
</organism>
<protein>
    <submittedName>
        <fullName evidence="7">MerR family transcriptional regulator</fullName>
    </submittedName>
</protein>
<dbReference type="InterPro" id="IPR009061">
    <property type="entry name" value="DNA-bd_dom_put_sf"/>
</dbReference>
<reference evidence="6 9" key="2">
    <citation type="submission" date="2014-07" db="EMBL/GenBank/DDBJ databases">
        <title>Draft genome sequence of Thalassospira profundimaris R8-17.</title>
        <authorList>
            <person name="Lai Q."/>
            <person name="Shao Z."/>
        </authorList>
    </citation>
    <scope>NUCLEOTIDE SEQUENCE [LARGE SCALE GENOMIC DNA]</scope>
    <source>
        <strain evidence="6 9">R8-17</strain>
    </source>
</reference>
<dbReference type="Proteomes" id="UP000252255">
    <property type="component" value="Unassembled WGS sequence"/>
</dbReference>
<dbReference type="SMART" id="SM00422">
    <property type="entry name" value="HTH_MERR"/>
    <property type="match status" value="1"/>
</dbReference>
<dbReference type="Proteomes" id="UP000253061">
    <property type="component" value="Unassembled WGS sequence"/>
</dbReference>
<comment type="caution">
    <text evidence="7">The sequence shown here is derived from an EMBL/GenBank/DDBJ whole genome shotgun (WGS) entry which is preliminary data.</text>
</comment>
<dbReference type="SUPFAM" id="SSF46955">
    <property type="entry name" value="Putative DNA-binding domain"/>
    <property type="match status" value="1"/>
</dbReference>
<feature type="coiled-coil region" evidence="4">
    <location>
        <begin position="85"/>
        <end position="116"/>
    </location>
</feature>
<evidence type="ECO:0000313" key="8">
    <source>
        <dbReference type="Proteomes" id="UP000252255"/>
    </source>
</evidence>
<feature type="domain" description="HTH merR-type" evidence="5">
    <location>
        <begin position="1"/>
        <end position="70"/>
    </location>
</feature>
<evidence type="ECO:0000256" key="1">
    <source>
        <dbReference type="ARBA" id="ARBA00023015"/>
    </source>
</evidence>
<dbReference type="InterPro" id="IPR000551">
    <property type="entry name" value="MerR-type_HTH_dom"/>
</dbReference>
<keyword evidence="2" id="KW-0238">DNA-binding</keyword>
<reference evidence="7 8" key="1">
    <citation type="submission" date="2014-07" db="EMBL/GenBank/DDBJ databases">
        <title>Draft genome sequence of Thalassospira profundimaris PR54-5.</title>
        <authorList>
            <person name="Lai Q."/>
            <person name="Shao Z."/>
        </authorList>
    </citation>
    <scope>NUCLEOTIDE SEQUENCE [LARGE SCALE GENOMIC DNA]</scope>
    <source>
        <strain evidence="7 8">PR54-5</strain>
    </source>
</reference>
<dbReference type="EMBL" id="JPWI01000015">
    <property type="protein sequence ID" value="RCK43170.1"/>
    <property type="molecule type" value="Genomic_DNA"/>
</dbReference>
<accession>A0A199YNS0</accession>
<keyword evidence="1" id="KW-0805">Transcription regulation</keyword>
<dbReference type="Pfam" id="PF00376">
    <property type="entry name" value="MerR"/>
    <property type="match status" value="1"/>
</dbReference>
<name>A0A199YNS0_9PROT</name>
<dbReference type="GO" id="GO:0003677">
    <property type="term" value="F:DNA binding"/>
    <property type="evidence" value="ECO:0007669"/>
    <property type="project" value="UniProtKB-KW"/>
</dbReference>
<dbReference type="PANTHER" id="PTHR30204">
    <property type="entry name" value="REDOX-CYCLING DRUG-SENSING TRANSCRIPTIONAL ACTIVATOR SOXR"/>
    <property type="match status" value="1"/>
</dbReference>
<dbReference type="EMBL" id="JPWB01000001">
    <property type="protein sequence ID" value="RCK25326.1"/>
    <property type="molecule type" value="Genomic_DNA"/>
</dbReference>
<evidence type="ECO:0000259" key="5">
    <source>
        <dbReference type="PROSITE" id="PS50937"/>
    </source>
</evidence>
<dbReference type="Gene3D" id="1.10.1660.10">
    <property type="match status" value="1"/>
</dbReference>
<dbReference type="AlphaFoldDB" id="A0A199YNS0"/>
<evidence type="ECO:0000256" key="4">
    <source>
        <dbReference type="SAM" id="Coils"/>
    </source>
</evidence>
<sequence length="143" mass="16261">MLTIGRAAEAVGCKVQTIRYYEQIGLLPSPSRSGGNQRLYDEEAIRRLSFIRHARELGFPLQTIRDLISLADNPEYSCEAADAIAKKQLEDVDRRLKRLQALRRELERMVEQCKGGRIANCRVIETLGDHTLCEAKNHDIPKV</sequence>
<dbReference type="CDD" id="cd04785">
    <property type="entry name" value="HTH_CadR-PbrR-like"/>
    <property type="match status" value="1"/>
</dbReference>
<dbReference type="PANTHER" id="PTHR30204:SF92">
    <property type="entry name" value="HTH-TYPE TRANSCRIPTIONAL REGULATOR ZNTR"/>
    <property type="match status" value="1"/>
</dbReference>
<dbReference type="OrthoDB" id="9802944at2"/>
<evidence type="ECO:0000256" key="2">
    <source>
        <dbReference type="ARBA" id="ARBA00023125"/>
    </source>
</evidence>
<keyword evidence="4" id="KW-0175">Coiled coil</keyword>
<evidence type="ECO:0000313" key="9">
    <source>
        <dbReference type="Proteomes" id="UP000253061"/>
    </source>
</evidence>
<dbReference type="InterPro" id="IPR047057">
    <property type="entry name" value="MerR_fam"/>
</dbReference>
<keyword evidence="3" id="KW-0804">Transcription</keyword>
<dbReference type="InterPro" id="IPR015358">
    <property type="entry name" value="Tscrpt_reg_MerR_DNA-bd"/>
</dbReference>
<dbReference type="PRINTS" id="PR00040">
    <property type="entry name" value="HTHMERR"/>
</dbReference>
<evidence type="ECO:0000256" key="3">
    <source>
        <dbReference type="ARBA" id="ARBA00023163"/>
    </source>
</evidence>
<evidence type="ECO:0000313" key="7">
    <source>
        <dbReference type="EMBL" id="RCK43170.1"/>
    </source>
</evidence>